<keyword evidence="5 6" id="KW-0472">Membrane</keyword>
<dbReference type="InterPro" id="IPR003838">
    <property type="entry name" value="ABC3_permease_C"/>
</dbReference>
<feature type="transmembrane region" description="Helical" evidence="6">
    <location>
        <begin position="763"/>
        <end position="784"/>
    </location>
</feature>
<dbReference type="AlphaFoldDB" id="A0A1M5LYY3"/>
<evidence type="ECO:0000256" key="1">
    <source>
        <dbReference type="ARBA" id="ARBA00004651"/>
    </source>
</evidence>
<dbReference type="Pfam" id="PF12704">
    <property type="entry name" value="MacB_PCD"/>
    <property type="match status" value="2"/>
</dbReference>
<evidence type="ECO:0000259" key="8">
    <source>
        <dbReference type="Pfam" id="PF12704"/>
    </source>
</evidence>
<dbReference type="PANTHER" id="PTHR30572">
    <property type="entry name" value="MEMBRANE COMPONENT OF TRANSPORTER-RELATED"/>
    <property type="match status" value="1"/>
</dbReference>
<evidence type="ECO:0000256" key="3">
    <source>
        <dbReference type="ARBA" id="ARBA00022692"/>
    </source>
</evidence>
<organism evidence="9 10">
    <name type="scientific">Chryseolinea serpens</name>
    <dbReference type="NCBI Taxonomy" id="947013"/>
    <lineage>
        <taxon>Bacteria</taxon>
        <taxon>Pseudomonadati</taxon>
        <taxon>Bacteroidota</taxon>
        <taxon>Cytophagia</taxon>
        <taxon>Cytophagales</taxon>
        <taxon>Fulvivirgaceae</taxon>
        <taxon>Chryseolinea</taxon>
    </lineage>
</organism>
<dbReference type="RefSeq" id="WP_073132359.1">
    <property type="nucleotide sequence ID" value="NZ_FQWQ01000001.1"/>
</dbReference>
<dbReference type="STRING" id="947013.SAMN04488109_1472"/>
<dbReference type="GO" id="GO:0022857">
    <property type="term" value="F:transmembrane transporter activity"/>
    <property type="evidence" value="ECO:0007669"/>
    <property type="project" value="TreeGrafter"/>
</dbReference>
<feature type="transmembrane region" description="Helical" evidence="6">
    <location>
        <begin position="381"/>
        <end position="405"/>
    </location>
</feature>
<feature type="domain" description="ABC3 transporter permease C-terminal" evidence="7">
    <location>
        <begin position="293"/>
        <end position="400"/>
    </location>
</feature>
<gene>
    <name evidence="9" type="ORF">SAMN04488109_1472</name>
</gene>
<dbReference type="InterPro" id="IPR025857">
    <property type="entry name" value="MacB_PCD"/>
</dbReference>
<dbReference type="OrthoDB" id="5933722at2"/>
<dbReference type="Proteomes" id="UP000184212">
    <property type="component" value="Unassembled WGS sequence"/>
</dbReference>
<feature type="transmembrane region" description="Helical" evidence="6">
    <location>
        <begin position="680"/>
        <end position="705"/>
    </location>
</feature>
<dbReference type="InterPro" id="IPR050250">
    <property type="entry name" value="Macrolide_Exporter_MacB"/>
</dbReference>
<protein>
    <submittedName>
        <fullName evidence="9">Putative ABC transport system permease protein</fullName>
    </submittedName>
</protein>
<feature type="transmembrane region" description="Helical" evidence="6">
    <location>
        <begin position="426"/>
        <end position="450"/>
    </location>
</feature>
<sequence>MIRNYLKSAVRSTLKNKVFTVINVLGLAVGLAGSMLITRYVMHELSYDQDQLRKDRIFRVQLDRYSKGEVTTRWAAGAAGIGPELKNNFPEVEYYVRMCEDKQTFGHDDVAFKEEHIYYASEDFFKVFSFPLLKGVDSTVLREPHTMAVSKTFAKKYFGDEDPIGKMLRKNGVEEWIVTGVFEDVPETNHMRFDALLSFSTYLTYFKDPDALNTFGWDGFMTYVQLYPNAKASTLQAKLPAFVEKREGEEFKKYNSGMVFNLEPITRIHLFANNLMMDYGPNGNGKSVYFLAIIAAFILVIAWINYVNLATARSMERAREVGVRKVLGGLRSQLIRQFLLESFIINLMAFVLSLVLVRLLLPNFAALAGRNLDTSLFSNNIFLLGTVAVFVLGVLSSGLYPAFVLSGFKPAAVLKGKLQGSPRGKFLRKGLVVFQFAASITLIVGTFTVYRQLSFMRNSDKGVNIDQTIIVRGPDISDSTYVNRFYAFHDDLTNYPEIVGVTASTSIPGRQPDWNAGGIRRIAETDEAANEYRVLGIDQSFVPTFGLELVAGRNFSKEIKTDRAGVLFNESAVRQMGFKTPKEALDEQIYFWGDTFKIVGVLRDYRQESMKRNFEPLIFRNIPDAHNFYSIHIKTGNVQSVVALAEEKFKSYFPGNPFQFFFMDDYYNQQYQADIQFGKVFGVFATLAIFIACMGLFGLSSYMVVQRTKEIGVRKVLGATVSQVIALLCKEFALLVAAAIVIAVPVSWLVMNNWLNEFATRISLSWWIFAVPGVVVMAIAWATISLHTFKAASANPVDALRYE</sequence>
<evidence type="ECO:0000256" key="4">
    <source>
        <dbReference type="ARBA" id="ARBA00022989"/>
    </source>
</evidence>
<keyword evidence="3 6" id="KW-0812">Transmembrane</keyword>
<feature type="transmembrane region" description="Helical" evidence="6">
    <location>
        <begin position="21"/>
        <end position="42"/>
    </location>
</feature>
<feature type="domain" description="MacB-like periplasmic core" evidence="8">
    <location>
        <begin position="440"/>
        <end position="642"/>
    </location>
</feature>
<keyword evidence="4 6" id="KW-1133">Transmembrane helix</keyword>
<feature type="domain" description="ABC3 transporter permease C-terminal" evidence="7">
    <location>
        <begin position="683"/>
        <end position="796"/>
    </location>
</feature>
<proteinExistence type="predicted"/>
<feature type="transmembrane region" description="Helical" evidence="6">
    <location>
        <begin position="288"/>
        <end position="309"/>
    </location>
</feature>
<keyword evidence="10" id="KW-1185">Reference proteome</keyword>
<evidence type="ECO:0000313" key="9">
    <source>
        <dbReference type="EMBL" id="SHG70238.1"/>
    </source>
</evidence>
<evidence type="ECO:0000256" key="5">
    <source>
        <dbReference type="ARBA" id="ARBA00023136"/>
    </source>
</evidence>
<evidence type="ECO:0000313" key="10">
    <source>
        <dbReference type="Proteomes" id="UP000184212"/>
    </source>
</evidence>
<dbReference type="Pfam" id="PF02687">
    <property type="entry name" value="FtsX"/>
    <property type="match status" value="2"/>
</dbReference>
<reference evidence="9 10" key="1">
    <citation type="submission" date="2016-11" db="EMBL/GenBank/DDBJ databases">
        <authorList>
            <person name="Jaros S."/>
            <person name="Januszkiewicz K."/>
            <person name="Wedrychowicz H."/>
        </authorList>
    </citation>
    <scope>NUCLEOTIDE SEQUENCE [LARGE SCALE GENOMIC DNA]</scope>
    <source>
        <strain evidence="9 10">DSM 24574</strain>
    </source>
</reference>
<feature type="transmembrane region" description="Helical" evidence="6">
    <location>
        <begin position="338"/>
        <end position="361"/>
    </location>
</feature>
<evidence type="ECO:0000259" key="7">
    <source>
        <dbReference type="Pfam" id="PF02687"/>
    </source>
</evidence>
<comment type="subcellular location">
    <subcellularLocation>
        <location evidence="1">Cell membrane</location>
        <topology evidence="1">Multi-pass membrane protein</topology>
    </subcellularLocation>
</comment>
<feature type="domain" description="MacB-like periplasmic core" evidence="8">
    <location>
        <begin position="20"/>
        <end position="240"/>
    </location>
</feature>
<dbReference type="EMBL" id="FQWQ01000001">
    <property type="protein sequence ID" value="SHG70238.1"/>
    <property type="molecule type" value="Genomic_DNA"/>
</dbReference>
<evidence type="ECO:0000256" key="6">
    <source>
        <dbReference type="SAM" id="Phobius"/>
    </source>
</evidence>
<evidence type="ECO:0000256" key="2">
    <source>
        <dbReference type="ARBA" id="ARBA00022475"/>
    </source>
</evidence>
<keyword evidence="2" id="KW-1003">Cell membrane</keyword>
<accession>A0A1M5LYY3</accession>
<dbReference type="GO" id="GO:0005886">
    <property type="term" value="C:plasma membrane"/>
    <property type="evidence" value="ECO:0007669"/>
    <property type="project" value="UniProtKB-SubCell"/>
</dbReference>
<feature type="transmembrane region" description="Helical" evidence="6">
    <location>
        <begin position="732"/>
        <end position="751"/>
    </location>
</feature>
<dbReference type="PANTHER" id="PTHR30572:SF18">
    <property type="entry name" value="ABC-TYPE MACROLIDE FAMILY EXPORT SYSTEM PERMEASE COMPONENT 2"/>
    <property type="match status" value="1"/>
</dbReference>
<name>A0A1M5LYY3_9BACT</name>